<dbReference type="InterPro" id="IPR005824">
    <property type="entry name" value="KOW"/>
</dbReference>
<feature type="domain" description="G-patch" evidence="7">
    <location>
        <begin position="156"/>
        <end position="202"/>
    </location>
</feature>
<comment type="similarity">
    <text evidence="2 5">Belongs to the MOS2 family.</text>
</comment>
<dbReference type="InterPro" id="IPR041994">
    <property type="entry name" value="GPKOW_KOW2"/>
</dbReference>
<dbReference type="EMBL" id="VZTE01002784">
    <property type="protein sequence ID" value="NXB33093.1"/>
    <property type="molecule type" value="Genomic_DNA"/>
</dbReference>
<evidence type="ECO:0000313" key="9">
    <source>
        <dbReference type="Proteomes" id="UP000540150"/>
    </source>
</evidence>
<dbReference type="PANTHER" id="PTHR15818">
    <property type="entry name" value="G PATCH AND KOW-CONTAINING"/>
    <property type="match status" value="1"/>
</dbReference>
<organism evidence="8 9">
    <name type="scientific">Eulacestoma nigropectus</name>
    <name type="common">wattled ploughbill</name>
    <dbReference type="NCBI Taxonomy" id="461239"/>
    <lineage>
        <taxon>Eukaryota</taxon>
        <taxon>Metazoa</taxon>
        <taxon>Chordata</taxon>
        <taxon>Craniata</taxon>
        <taxon>Vertebrata</taxon>
        <taxon>Euteleostomi</taxon>
        <taxon>Archelosauria</taxon>
        <taxon>Archosauria</taxon>
        <taxon>Dinosauria</taxon>
        <taxon>Saurischia</taxon>
        <taxon>Theropoda</taxon>
        <taxon>Coelurosauria</taxon>
        <taxon>Aves</taxon>
        <taxon>Neognathae</taxon>
        <taxon>Neoaves</taxon>
        <taxon>Telluraves</taxon>
        <taxon>Australaves</taxon>
        <taxon>Passeriformes</taxon>
        <taxon>Corvoidea</taxon>
        <taxon>Pachycephalidae</taxon>
        <taxon>Eulacestoma</taxon>
    </lineage>
</organism>
<evidence type="ECO:0000259" key="7">
    <source>
        <dbReference type="PROSITE" id="PS50174"/>
    </source>
</evidence>
<dbReference type="GO" id="GO:0005681">
    <property type="term" value="C:spliceosomal complex"/>
    <property type="evidence" value="ECO:0007669"/>
    <property type="project" value="TreeGrafter"/>
</dbReference>
<keyword evidence="5" id="KW-0508">mRNA splicing</keyword>
<dbReference type="SUPFAM" id="SSF50104">
    <property type="entry name" value="Translation proteins SH3-like domain"/>
    <property type="match status" value="1"/>
</dbReference>
<keyword evidence="5" id="KW-0507">mRNA processing</keyword>
<dbReference type="InterPro" id="IPR014722">
    <property type="entry name" value="Rib_uL2_dom2"/>
</dbReference>
<dbReference type="Gene3D" id="2.30.30.30">
    <property type="match status" value="1"/>
</dbReference>
<reference evidence="8 9" key="1">
    <citation type="submission" date="2019-09" db="EMBL/GenBank/DDBJ databases">
        <title>Bird 10,000 Genomes (B10K) Project - Family phase.</title>
        <authorList>
            <person name="Zhang G."/>
        </authorList>
    </citation>
    <scope>NUCLEOTIDE SEQUENCE [LARGE SCALE GENOMIC DNA]</scope>
    <source>
        <strain evidence="8">B10K-DU-029-39</strain>
        <tissue evidence="8">Heart or muscle</tissue>
    </source>
</reference>
<dbReference type="Pfam" id="PF12656">
    <property type="entry name" value="G-patch_2"/>
    <property type="match status" value="1"/>
</dbReference>
<evidence type="ECO:0000313" key="8">
    <source>
        <dbReference type="EMBL" id="NXB33093.1"/>
    </source>
</evidence>
<keyword evidence="4 5" id="KW-0539">Nucleus</keyword>
<feature type="region of interest" description="Disordered" evidence="6">
    <location>
        <begin position="44"/>
        <end position="100"/>
    </location>
</feature>
<gene>
    <name evidence="8" type="primary">Gpkow</name>
    <name evidence="8" type="ORF">EULNIG_R16248</name>
</gene>
<feature type="region of interest" description="Disordered" evidence="6">
    <location>
        <begin position="267"/>
        <end position="317"/>
    </location>
</feature>
<keyword evidence="3" id="KW-0677">Repeat</keyword>
<sequence>SFVFSRRPERRRPLPVAACVEPGAGGDTEPDTDFLTAVEDRELLSTRPALPPPKELVIPLIPPHRWRNPARPRADTRPAPAAGDTRSTELSPAGAPPDLTSVEAQGVQELLEEARQSLEQPEGGLGPPMSIPLQLPDKDVGTGPLPTPQDYEAVPVAQFGLAMLRGMGWSQGQGIGRTFPKVVPLLEHRPRPRGLGLGAEAAPPGAPKSGETPRGGPAVGDFVRIEAGPHCGMDGKVEALYPETERAVVRLQLGGQVVAVNQHGLRPVSAGASGRLPQKGPEEGAHGGHPPRGGGKRKEPSGTERSVRQRRGAPRGTRHWLRRDLRVRCVDRTFRGGRYYNCKLQIEDLLSPDTCVCRTDDGRLVEGLREASLETVVPRGGSGRVMVVLGKHAGKVGRILEREPERGRALVQLGWESQVLPLPYDYICHFLGRAEED</sequence>
<dbReference type="OrthoDB" id="5577072at2759"/>
<dbReference type="InterPro" id="IPR026822">
    <property type="entry name" value="Spp2/MOS2_G-patch"/>
</dbReference>
<evidence type="ECO:0000256" key="5">
    <source>
        <dbReference type="RuleBase" id="RU369096"/>
    </source>
</evidence>
<dbReference type="PROSITE" id="PS50174">
    <property type="entry name" value="G_PATCH"/>
    <property type="match status" value="1"/>
</dbReference>
<dbReference type="Pfam" id="PF25088">
    <property type="entry name" value="GPKOW_C"/>
    <property type="match status" value="1"/>
</dbReference>
<dbReference type="SMART" id="SM00739">
    <property type="entry name" value="KOW"/>
    <property type="match status" value="2"/>
</dbReference>
<dbReference type="AlphaFoldDB" id="A0A7K8D1I9"/>
<dbReference type="InterPro" id="IPR000467">
    <property type="entry name" value="G_patch_dom"/>
</dbReference>
<feature type="compositionally biased region" description="Basic and acidic residues" evidence="6">
    <location>
        <begin position="296"/>
        <end position="307"/>
    </location>
</feature>
<evidence type="ECO:0000256" key="1">
    <source>
        <dbReference type="ARBA" id="ARBA00004123"/>
    </source>
</evidence>
<feature type="region of interest" description="Disordered" evidence="6">
    <location>
        <begin position="193"/>
        <end position="218"/>
    </location>
</feature>
<dbReference type="PANTHER" id="PTHR15818:SF2">
    <property type="entry name" value="G-PATCH DOMAIN AND KOW MOTIFS-CONTAINING PROTEIN"/>
    <property type="match status" value="1"/>
</dbReference>
<evidence type="ECO:0000256" key="2">
    <source>
        <dbReference type="ARBA" id="ARBA00010966"/>
    </source>
</evidence>
<keyword evidence="9" id="KW-1185">Reference proteome</keyword>
<dbReference type="CDD" id="cd13153">
    <property type="entry name" value="KOW_GPKOW_B"/>
    <property type="match status" value="1"/>
</dbReference>
<protein>
    <recommendedName>
        <fullName evidence="5">G-patch domain and KOW motifs-containing protein</fullName>
    </recommendedName>
</protein>
<dbReference type="Proteomes" id="UP000540150">
    <property type="component" value="Unassembled WGS sequence"/>
</dbReference>
<dbReference type="GO" id="GO:0000398">
    <property type="term" value="P:mRNA splicing, via spliceosome"/>
    <property type="evidence" value="ECO:0007669"/>
    <property type="project" value="UniProtKB-UniRule"/>
</dbReference>
<comment type="function">
    <text evidence="5">RNA-binding protein involved in pre-mRNA splicing.</text>
</comment>
<evidence type="ECO:0000256" key="4">
    <source>
        <dbReference type="ARBA" id="ARBA00023242"/>
    </source>
</evidence>
<comment type="caution">
    <text evidence="8">The sequence shown here is derived from an EMBL/GenBank/DDBJ whole genome shotgun (WGS) entry which is preliminary data.</text>
</comment>
<proteinExistence type="inferred from homology"/>
<feature type="non-terminal residue" evidence="8">
    <location>
        <position position="1"/>
    </location>
</feature>
<feature type="non-terminal residue" evidence="8">
    <location>
        <position position="437"/>
    </location>
</feature>
<name>A0A7K8D1I9_9CORV</name>
<dbReference type="GO" id="GO:0003676">
    <property type="term" value="F:nucleic acid binding"/>
    <property type="evidence" value="ECO:0007669"/>
    <property type="project" value="InterPro"/>
</dbReference>
<dbReference type="InterPro" id="IPR045166">
    <property type="entry name" value="Spp2-like"/>
</dbReference>
<evidence type="ECO:0000256" key="6">
    <source>
        <dbReference type="SAM" id="MobiDB-lite"/>
    </source>
</evidence>
<dbReference type="InterPro" id="IPR008991">
    <property type="entry name" value="Translation_prot_SH3-like_sf"/>
</dbReference>
<comment type="subcellular location">
    <subcellularLocation>
        <location evidence="1 5">Nucleus</location>
    </subcellularLocation>
</comment>
<feature type="compositionally biased region" description="Basic residues" evidence="6">
    <location>
        <begin position="308"/>
        <end position="317"/>
    </location>
</feature>
<accession>A0A7K8D1I9</accession>
<evidence type="ECO:0000256" key="3">
    <source>
        <dbReference type="ARBA" id="ARBA00022737"/>
    </source>
</evidence>